<dbReference type="EMBL" id="MT144843">
    <property type="protein sequence ID" value="QJI00331.1"/>
    <property type="molecule type" value="Genomic_DNA"/>
</dbReference>
<proteinExistence type="predicted"/>
<protein>
    <submittedName>
        <fullName evidence="1">Uncharacterized protein</fullName>
    </submittedName>
</protein>
<organism evidence="1">
    <name type="scientific">viral metagenome</name>
    <dbReference type="NCBI Taxonomy" id="1070528"/>
    <lineage>
        <taxon>unclassified sequences</taxon>
        <taxon>metagenomes</taxon>
        <taxon>organismal metagenomes</taxon>
    </lineage>
</organism>
<name>A0A6M3XQS8_9ZZZZ</name>
<gene>
    <name evidence="1" type="ORF">TM448B01923_0019</name>
</gene>
<sequence length="69" mass="8020">MPKKCTSLRLNEHTIKFLQRHGQTYTRQFEQDLALLEGLLDLSRNLNSDDWTIKKAIRFVANVIKHPGA</sequence>
<dbReference type="AlphaFoldDB" id="A0A6M3XQS8"/>
<reference evidence="1" key="1">
    <citation type="submission" date="2020-03" db="EMBL/GenBank/DDBJ databases">
        <title>The deep terrestrial virosphere.</title>
        <authorList>
            <person name="Holmfeldt K."/>
            <person name="Nilsson E."/>
            <person name="Simone D."/>
            <person name="Lopez-Fernandez M."/>
            <person name="Wu X."/>
            <person name="de Brujin I."/>
            <person name="Lundin D."/>
            <person name="Andersson A."/>
            <person name="Bertilsson S."/>
            <person name="Dopson M."/>
        </authorList>
    </citation>
    <scope>NUCLEOTIDE SEQUENCE</scope>
    <source>
        <strain evidence="1">TM448B01923</strain>
    </source>
</reference>
<accession>A0A6M3XQS8</accession>
<evidence type="ECO:0000313" key="1">
    <source>
        <dbReference type="EMBL" id="QJI00331.1"/>
    </source>
</evidence>